<dbReference type="InterPro" id="IPR006626">
    <property type="entry name" value="PbH1"/>
</dbReference>
<sequence length="479" mass="52306">MPASPHTVNVLNFLPEAERASIRAGTSTYDCTSGIQAAIDSGDKVLIPAGIYHVRQLNLKSNLELYGEGPTSELIAYDSSVACEFMLVTYVRDGGTPNVDDNMRNILVHDLKLNGRVSEFTYSQYFYLFAVNATSDLTVERVVFYGFRGDGMYVGSGTLKTTERHNQRVIVRDCLFDGAVKDNRNGLSIIDCDQLTVTGCTFTNIGNSKLSHSVGAIDFEPDHNWSIYRNVLISQCKFTDIDTVNTAGITFFNGHQSGENIHDWKVTNCQFTNCYWGICCATKPKTAEDVPDNLSVLNCQFLNSVRFDITLGGLSYTQISKCTFERSPPGSGPGGDSIRLGSNTWRTNKNAINTVITGNTFNGIRPQMGAIGVYGAKGLVCAGNTFIDIYGPCVSFAEDESDDAGRYIGDVIISGNKVRRAGTLSSGRAIPMSFLGTNNQLRVVKGNMSLQGSFNYDNDIQQGIVEIEDAADIQFMGTR</sequence>
<dbReference type="SMART" id="SM00710">
    <property type="entry name" value="PbH1"/>
    <property type="match status" value="6"/>
</dbReference>
<dbReference type="RefSeq" id="WP_192557121.1">
    <property type="nucleotide sequence ID" value="NZ_JACZZA010000012.1"/>
</dbReference>
<dbReference type="InterPro" id="IPR012334">
    <property type="entry name" value="Pectin_lyas_fold"/>
</dbReference>
<name>A0ABR9GE05_9GAMM</name>
<comment type="caution">
    <text evidence="1">The sequence shown here is derived from an EMBL/GenBank/DDBJ whole genome shotgun (WGS) entry which is preliminary data.</text>
</comment>
<dbReference type="Gene3D" id="2.160.20.10">
    <property type="entry name" value="Single-stranded right-handed beta-helix, Pectin lyase-like"/>
    <property type="match status" value="1"/>
</dbReference>
<proteinExistence type="predicted"/>
<protein>
    <submittedName>
        <fullName evidence="1">Right-handed parallel beta-helix repeat-containing protein</fullName>
    </submittedName>
</protein>
<accession>A0ABR9GE05</accession>
<dbReference type="InterPro" id="IPR011050">
    <property type="entry name" value="Pectin_lyase_fold/virulence"/>
</dbReference>
<gene>
    <name evidence="1" type="ORF">IGX34_18030</name>
</gene>
<evidence type="ECO:0000313" key="1">
    <source>
        <dbReference type="EMBL" id="MBE1162289.1"/>
    </source>
</evidence>
<evidence type="ECO:0000313" key="2">
    <source>
        <dbReference type="Proteomes" id="UP000651010"/>
    </source>
</evidence>
<reference evidence="1 2" key="1">
    <citation type="submission" date="2020-09" db="EMBL/GenBank/DDBJ databases">
        <title>Dyella sp. 7MK23 isolated from forest soil.</title>
        <authorList>
            <person name="Fu J."/>
        </authorList>
    </citation>
    <scope>NUCLEOTIDE SEQUENCE [LARGE SCALE GENOMIC DNA]</scope>
    <source>
        <strain evidence="1 2">7MK23</strain>
    </source>
</reference>
<dbReference type="EMBL" id="JACZZA010000012">
    <property type="protein sequence ID" value="MBE1162289.1"/>
    <property type="molecule type" value="Genomic_DNA"/>
</dbReference>
<keyword evidence="2" id="KW-1185">Reference proteome</keyword>
<dbReference type="Proteomes" id="UP000651010">
    <property type="component" value="Unassembled WGS sequence"/>
</dbReference>
<organism evidence="1 2">
    <name type="scientific">Dyella acidiphila</name>
    <dbReference type="NCBI Taxonomy" id="2775866"/>
    <lineage>
        <taxon>Bacteria</taxon>
        <taxon>Pseudomonadati</taxon>
        <taxon>Pseudomonadota</taxon>
        <taxon>Gammaproteobacteria</taxon>
        <taxon>Lysobacterales</taxon>
        <taxon>Rhodanobacteraceae</taxon>
        <taxon>Dyella</taxon>
    </lineage>
</organism>
<dbReference type="SUPFAM" id="SSF51126">
    <property type="entry name" value="Pectin lyase-like"/>
    <property type="match status" value="2"/>
</dbReference>